<gene>
    <name evidence="2" type="ORF">WMY93_008829</name>
</gene>
<dbReference type="EMBL" id="JBBPFD010000006">
    <property type="protein sequence ID" value="KAK7921927.1"/>
    <property type="molecule type" value="Genomic_DNA"/>
</dbReference>
<feature type="compositionally biased region" description="Polar residues" evidence="1">
    <location>
        <begin position="168"/>
        <end position="180"/>
    </location>
</feature>
<dbReference type="PANTHER" id="PTHR32000:SF3">
    <property type="entry name" value="RIKEN CDNA A830018L16 GENE"/>
    <property type="match status" value="1"/>
</dbReference>
<feature type="compositionally biased region" description="Low complexity" evidence="1">
    <location>
        <begin position="189"/>
        <end position="204"/>
    </location>
</feature>
<dbReference type="Proteomes" id="UP001460270">
    <property type="component" value="Unassembled WGS sequence"/>
</dbReference>
<accession>A0AAW0PF29</accession>
<comment type="caution">
    <text evidence="2">The sequence shown here is derived from an EMBL/GenBank/DDBJ whole genome shotgun (WGS) entry which is preliminary data.</text>
</comment>
<dbReference type="AlphaFoldDB" id="A0AAW0PF29"/>
<sequence>MEDEDDAMELLEDLDDLRMEGVTVLALTGSKFSQGRSSYQAEPQAKVTLNICSRCARLQGDSLSDKSEEDHRAHILEQAVPDISSPLPGVNSAAGRVQECESSSHVSTSRHAVWEADLKPVRGGTSLGHTGLLLGDSLFSKELENMGKQLAEVEKDLAKLAEVGKMTARSSNNPHSSLHQNPLHHRTLPDTLPLTSLLSRPQSPASGVLNKPCSTSLSSFSSKPTTLTMGRSPSNPSSRTQTPRTPSSRPLTPNKVTFRRSRSRPVTPTSQPIRPRPLLTPPGLSTTDSLGASLRAYLSEDEFYQQLQAIRQPWRIPSDTDSDIMDPPEQDRNVLMKRMTVRDTANQNFTQTSLTNGCHVGHSFKDQQVAKCVSREMDGYILLIAPGDLL</sequence>
<evidence type="ECO:0000256" key="1">
    <source>
        <dbReference type="SAM" id="MobiDB-lite"/>
    </source>
</evidence>
<dbReference type="InterPro" id="IPR040687">
    <property type="entry name" value="DUF5586"/>
</dbReference>
<organism evidence="2 3">
    <name type="scientific">Mugilogobius chulae</name>
    <name type="common">yellowstripe goby</name>
    <dbReference type="NCBI Taxonomy" id="88201"/>
    <lineage>
        <taxon>Eukaryota</taxon>
        <taxon>Metazoa</taxon>
        <taxon>Chordata</taxon>
        <taxon>Craniata</taxon>
        <taxon>Vertebrata</taxon>
        <taxon>Euteleostomi</taxon>
        <taxon>Actinopterygii</taxon>
        <taxon>Neopterygii</taxon>
        <taxon>Teleostei</taxon>
        <taxon>Neoteleostei</taxon>
        <taxon>Acanthomorphata</taxon>
        <taxon>Gobiaria</taxon>
        <taxon>Gobiiformes</taxon>
        <taxon>Gobioidei</taxon>
        <taxon>Gobiidae</taxon>
        <taxon>Gobionellinae</taxon>
        <taxon>Mugilogobius</taxon>
    </lineage>
</organism>
<keyword evidence="3" id="KW-1185">Reference proteome</keyword>
<proteinExistence type="predicted"/>
<reference evidence="3" key="1">
    <citation type="submission" date="2024-04" db="EMBL/GenBank/DDBJ databases">
        <title>Salinicola lusitanus LLJ914,a marine bacterium isolated from the Okinawa Trough.</title>
        <authorList>
            <person name="Li J."/>
        </authorList>
    </citation>
    <scope>NUCLEOTIDE SEQUENCE [LARGE SCALE GENOMIC DNA]</scope>
</reference>
<dbReference type="PANTHER" id="PTHR32000">
    <property type="entry name" value="SIMILAR TO HYPOTHETICAL PROTEIN"/>
    <property type="match status" value="1"/>
</dbReference>
<feature type="compositionally biased region" description="Low complexity" evidence="1">
    <location>
        <begin position="214"/>
        <end position="253"/>
    </location>
</feature>
<feature type="region of interest" description="Disordered" evidence="1">
    <location>
        <begin position="167"/>
        <end position="285"/>
    </location>
</feature>
<evidence type="ECO:0000313" key="3">
    <source>
        <dbReference type="Proteomes" id="UP001460270"/>
    </source>
</evidence>
<evidence type="ECO:0000313" key="2">
    <source>
        <dbReference type="EMBL" id="KAK7921927.1"/>
    </source>
</evidence>
<name>A0AAW0PF29_9GOBI</name>
<protein>
    <submittedName>
        <fullName evidence="2">Uncharacterized protein</fullName>
    </submittedName>
</protein>
<dbReference type="Pfam" id="PF17824">
    <property type="entry name" value="DUF5586"/>
    <property type="match status" value="1"/>
</dbReference>